<dbReference type="SUPFAM" id="SSF74653">
    <property type="entry name" value="TolA/TonB C-terminal domain"/>
    <property type="match status" value="2"/>
</dbReference>
<dbReference type="InterPro" id="IPR008756">
    <property type="entry name" value="Peptidase_M56"/>
</dbReference>
<dbReference type="CDD" id="cd07341">
    <property type="entry name" value="M56_BlaR1_MecR1_like"/>
    <property type="match status" value="1"/>
</dbReference>
<dbReference type="PANTHER" id="PTHR34978:SF3">
    <property type="entry name" value="SLR0241 PROTEIN"/>
    <property type="match status" value="1"/>
</dbReference>
<feature type="transmembrane region" description="Helical" evidence="1">
    <location>
        <begin position="185"/>
        <end position="204"/>
    </location>
</feature>
<feature type="transmembrane region" description="Helical" evidence="1">
    <location>
        <begin position="271"/>
        <end position="291"/>
    </location>
</feature>
<feature type="domain" description="TonB C-terminal" evidence="2">
    <location>
        <begin position="539"/>
        <end position="609"/>
    </location>
</feature>
<dbReference type="InterPro" id="IPR052173">
    <property type="entry name" value="Beta-lactam_resp_regulator"/>
</dbReference>
<evidence type="ECO:0000313" key="4">
    <source>
        <dbReference type="EMBL" id="MFD1062974.1"/>
    </source>
</evidence>
<dbReference type="EMBL" id="JBHTJL010000009">
    <property type="protein sequence ID" value="MFD1062974.1"/>
    <property type="molecule type" value="Genomic_DNA"/>
</dbReference>
<feature type="transmembrane region" description="Helical" evidence="1">
    <location>
        <begin position="99"/>
        <end position="117"/>
    </location>
</feature>
<comment type="caution">
    <text evidence="4">The sequence shown here is derived from an EMBL/GenBank/DDBJ whole genome shotgun (WGS) entry which is preliminary data.</text>
</comment>
<evidence type="ECO:0000259" key="2">
    <source>
        <dbReference type="Pfam" id="PF03544"/>
    </source>
</evidence>
<keyword evidence="5" id="KW-1185">Reference proteome</keyword>
<proteinExistence type="predicted"/>
<keyword evidence="1" id="KW-0812">Transmembrane</keyword>
<keyword evidence="1" id="KW-1133">Transmembrane helix</keyword>
<dbReference type="PANTHER" id="PTHR34978">
    <property type="entry name" value="POSSIBLE SENSOR-TRANSDUCER PROTEIN BLAR"/>
    <property type="match status" value="1"/>
</dbReference>
<evidence type="ECO:0000256" key="1">
    <source>
        <dbReference type="SAM" id="Phobius"/>
    </source>
</evidence>
<organism evidence="4 5">
    <name type="scientific">Winogradskyella litorisediminis</name>
    <dbReference type="NCBI Taxonomy" id="1156618"/>
    <lineage>
        <taxon>Bacteria</taxon>
        <taxon>Pseudomonadati</taxon>
        <taxon>Bacteroidota</taxon>
        <taxon>Flavobacteriia</taxon>
        <taxon>Flavobacteriales</taxon>
        <taxon>Flavobacteriaceae</taxon>
        <taxon>Winogradskyella</taxon>
    </lineage>
</organism>
<feature type="domain" description="Peptidase M56" evidence="3">
    <location>
        <begin position="159"/>
        <end position="262"/>
    </location>
</feature>
<keyword evidence="1" id="KW-0472">Membrane</keyword>
<feature type="transmembrane region" description="Helical" evidence="1">
    <location>
        <begin position="34"/>
        <end position="51"/>
    </location>
</feature>
<dbReference type="Proteomes" id="UP001597013">
    <property type="component" value="Unassembled WGS sequence"/>
</dbReference>
<sequence>MLYYILQIVAFQLVFLIIYDVFLKRETFFNYNRIYLLGTAILSFVLPFIKFKSLKTVAPKDFVIVLPEVFIGSKNIPSQTYRNAALQAGIEISEPTMPIWQIVFFLGMAIATLFFAYKLSKLFYLKAINPKHWQENILIVNLIKSVTAFSFFNTIFIGENISNQDKPTILKHELVHVKQWHSLDLMLFEVMRILLWFNPLVYMYQNRIKALHEYIADEIAVKQTGKQTYYNQLLNQVFETQNMSFTNTFFNTSLIKKRIAMLQKSKSKKAALIKYALIIPMVLGMLIYTSAEVKAQTKETIVETIEVQEISEKSLIQKYYKELKKLYDADDIDKIMKFSKADLNNFKMTLDEFARFKAFGKVMFEDRINEKIKSGTATDSEKKMLKNSDRRNESYTDYLARTKTEEYGKQWETRTKGSTLKLYVKDLKNKTKEEEKRFEEKVDLIIKDPFWTRLLISDGNQSQTIVIEDGQKEPVSKINSADDVEIIEVQESIEVPYAVIENVPTFPACKDLTSNEEKKHCTSKNVAMFVNKNFNTNLATQLGLEGRQRISVFFKIDKEGNVTSIGARAPHPQLEEEAKRVIGLLPQFIPGTQKGKPVVVPYALPIVFQVNTNANTVSKTPNYDVFKNDLQDKKDYVPFAEADKIPTYEECKNLTSNKEKRSCTANEIAMFVNKNFNLDLAKKLGLKGRQRIAVVFMIGKDGKIHSASARAPHPKLEEEAVRVINMLPVFIPGEHKGKKVDVIYKLPILFQVQG</sequence>
<name>A0ABW3N5Q6_9FLAO</name>
<protein>
    <submittedName>
        <fullName evidence="4">Energy transducer TonB</fullName>
    </submittedName>
</protein>
<accession>A0ABW3N5Q6</accession>
<reference evidence="5" key="1">
    <citation type="journal article" date="2019" name="Int. J. Syst. Evol. Microbiol.">
        <title>The Global Catalogue of Microorganisms (GCM) 10K type strain sequencing project: providing services to taxonomists for standard genome sequencing and annotation.</title>
        <authorList>
            <consortium name="The Broad Institute Genomics Platform"/>
            <consortium name="The Broad Institute Genome Sequencing Center for Infectious Disease"/>
            <person name="Wu L."/>
            <person name="Ma J."/>
        </authorList>
    </citation>
    <scope>NUCLEOTIDE SEQUENCE [LARGE SCALE GENOMIC DNA]</scope>
    <source>
        <strain evidence="5">CCUG 62215</strain>
    </source>
</reference>
<gene>
    <name evidence="4" type="ORF">ACFQ1Q_06920</name>
</gene>
<feature type="transmembrane region" description="Helical" evidence="1">
    <location>
        <begin position="6"/>
        <end position="22"/>
    </location>
</feature>
<dbReference type="Gene3D" id="3.30.1150.10">
    <property type="match status" value="2"/>
</dbReference>
<feature type="domain" description="TonB C-terminal" evidence="2">
    <location>
        <begin position="681"/>
        <end position="751"/>
    </location>
</feature>
<dbReference type="RefSeq" id="WP_386129307.1">
    <property type="nucleotide sequence ID" value="NZ_JBHTJL010000009.1"/>
</dbReference>
<dbReference type="InterPro" id="IPR037682">
    <property type="entry name" value="TonB_C"/>
</dbReference>
<dbReference type="Pfam" id="PF03544">
    <property type="entry name" value="TonB_C"/>
    <property type="match status" value="2"/>
</dbReference>
<feature type="transmembrane region" description="Helical" evidence="1">
    <location>
        <begin position="138"/>
        <end position="157"/>
    </location>
</feature>
<evidence type="ECO:0000313" key="5">
    <source>
        <dbReference type="Proteomes" id="UP001597013"/>
    </source>
</evidence>
<dbReference type="Pfam" id="PF05569">
    <property type="entry name" value="Peptidase_M56"/>
    <property type="match status" value="1"/>
</dbReference>
<evidence type="ECO:0000259" key="3">
    <source>
        <dbReference type="Pfam" id="PF05569"/>
    </source>
</evidence>